<dbReference type="Pfam" id="PF20126">
    <property type="entry name" value="TumE"/>
    <property type="match status" value="1"/>
</dbReference>
<comment type="caution">
    <text evidence="1">The sequence shown here is derived from an EMBL/GenBank/DDBJ whole genome shotgun (WGS) entry which is preliminary data.</text>
</comment>
<reference evidence="1 2" key="1">
    <citation type="journal article" date="2017" name="Water Res.">
        <title>Discovery and metagenomic analysis of an anammox bacterial enrichment related to Candidatus "Brocadia caroliniensis" in a full-scale glycerol-fed nitritation-denitritation separate centrate treatment process.</title>
        <authorList>
            <person name="Park H."/>
            <person name="Brotto A.C."/>
            <person name="van Loosdrecht M.C."/>
            <person name="Chandran K."/>
        </authorList>
    </citation>
    <scope>NUCLEOTIDE SEQUENCE [LARGE SCALE GENOMIC DNA]</scope>
    <source>
        <strain evidence="1">26THWARD</strain>
    </source>
</reference>
<name>A0A1V4AR66_9BACT</name>
<sequence>MIEDYLDGEIQELVVCHIISSFEVVKRECGEDDGYLRIKCMVSNGDILEFAEYIRIIKNMVHLETYSFHWQVATGKLLRRWDNVKHHKNVATYPYHLHLSDDEVIDSEPMNLKKVLAEIGKVLQIQKSEEKR</sequence>
<evidence type="ECO:0000313" key="1">
    <source>
        <dbReference type="EMBL" id="OOP55617.1"/>
    </source>
</evidence>
<protein>
    <submittedName>
        <fullName evidence="1">Uncharacterized protein</fullName>
    </submittedName>
</protein>
<dbReference type="AlphaFoldDB" id="A0A1V4AR66"/>
<gene>
    <name evidence="1" type="ORF">AYP45_13770</name>
</gene>
<proteinExistence type="predicted"/>
<dbReference type="Proteomes" id="UP000189681">
    <property type="component" value="Unassembled WGS sequence"/>
</dbReference>
<dbReference type="STRING" id="1004156.AYP45_13770"/>
<evidence type="ECO:0000313" key="2">
    <source>
        <dbReference type="Proteomes" id="UP000189681"/>
    </source>
</evidence>
<dbReference type="InterPro" id="IPR045397">
    <property type="entry name" value="TumE-like"/>
</dbReference>
<organism evidence="1 2">
    <name type="scientific">Candidatus Brocadia carolinensis</name>
    <dbReference type="NCBI Taxonomy" id="1004156"/>
    <lineage>
        <taxon>Bacteria</taxon>
        <taxon>Pseudomonadati</taxon>
        <taxon>Planctomycetota</taxon>
        <taxon>Candidatus Brocadiia</taxon>
        <taxon>Candidatus Brocadiales</taxon>
        <taxon>Candidatus Brocadiaceae</taxon>
        <taxon>Candidatus Brocadia</taxon>
    </lineage>
</organism>
<accession>A0A1V4AR66</accession>
<dbReference type="EMBL" id="AYTS01000127">
    <property type="protein sequence ID" value="OOP55617.1"/>
    <property type="molecule type" value="Genomic_DNA"/>
</dbReference>